<dbReference type="EC" id="3.4.23.51" evidence="5"/>
<dbReference type="PRINTS" id="PR00446">
    <property type="entry name" value="HYDRGNUPTAKE"/>
</dbReference>
<dbReference type="GO" id="GO:0004190">
    <property type="term" value="F:aspartic-type endopeptidase activity"/>
    <property type="evidence" value="ECO:0007669"/>
    <property type="project" value="UniProtKB-KW"/>
</dbReference>
<dbReference type="RefSeq" id="WP_134213284.1">
    <property type="nucleotide sequence ID" value="NZ_QFFZ01000011.1"/>
</dbReference>
<protein>
    <submittedName>
        <fullName evidence="5">Hydrogenase 3 maturation protease</fullName>
        <ecNumber evidence="5">3.4.23.51</ecNumber>
    </submittedName>
</protein>
<dbReference type="NCBIfam" id="TIGR00072">
    <property type="entry name" value="hydrog_prot"/>
    <property type="match status" value="1"/>
</dbReference>
<accession>A0A4Y7RS55</accession>
<dbReference type="GO" id="GO:0008047">
    <property type="term" value="F:enzyme activator activity"/>
    <property type="evidence" value="ECO:0007669"/>
    <property type="project" value="InterPro"/>
</dbReference>
<dbReference type="Gene3D" id="3.40.50.1450">
    <property type="entry name" value="HybD-like"/>
    <property type="match status" value="1"/>
</dbReference>
<reference evidence="5 6" key="1">
    <citation type="journal article" date="2018" name="Environ. Microbiol.">
        <title>Novel energy conservation strategies and behaviour of Pelotomaculum schinkii driving syntrophic propionate catabolism.</title>
        <authorList>
            <person name="Hidalgo-Ahumada C.A.P."/>
            <person name="Nobu M.K."/>
            <person name="Narihiro T."/>
            <person name="Tamaki H."/>
            <person name="Liu W.T."/>
            <person name="Kamagata Y."/>
            <person name="Stams A.J.M."/>
            <person name="Imachi H."/>
            <person name="Sousa D.Z."/>
        </authorList>
    </citation>
    <scope>NUCLEOTIDE SEQUENCE [LARGE SCALE GENOMIC DNA]</scope>
    <source>
        <strain evidence="5 6">MGP</strain>
    </source>
</reference>
<dbReference type="InterPro" id="IPR023430">
    <property type="entry name" value="Pept_HybD-like_dom_sf"/>
</dbReference>
<dbReference type="PANTHER" id="PTHR30302">
    <property type="entry name" value="HYDROGENASE 1 MATURATION PROTEASE"/>
    <property type="match status" value="1"/>
</dbReference>
<evidence type="ECO:0000313" key="5">
    <source>
        <dbReference type="EMBL" id="TEB11828.1"/>
    </source>
</evidence>
<proteinExistence type="inferred from homology"/>
<evidence type="ECO:0000313" key="6">
    <source>
        <dbReference type="Proteomes" id="UP000297597"/>
    </source>
</evidence>
<dbReference type="EMBL" id="QFFZ01000011">
    <property type="protein sequence ID" value="TEB11828.1"/>
    <property type="molecule type" value="Genomic_DNA"/>
</dbReference>
<sequence length="157" mass="16973">MLASLSKRLKGRVFLVGIGNILRGDDAAGPLLIERLAGKVKADLLDASEVPESYIGRIAGRRPDTIMLVDAADMGADPGAIAIIEIENLREQSFSSHQMGLNLFMRCLQTVTGADVFLLGIQPRVTGFGAKFSPKVAETIHCLEEFFMEVLAGKEEL</sequence>
<name>A0A4Y7RS55_9FIRM</name>
<dbReference type="PANTHER" id="PTHR30302:SF1">
    <property type="entry name" value="HYDROGENASE 2 MATURATION PROTEASE"/>
    <property type="match status" value="1"/>
</dbReference>
<evidence type="ECO:0000256" key="4">
    <source>
        <dbReference type="ARBA" id="ARBA00022801"/>
    </source>
</evidence>
<evidence type="ECO:0000256" key="3">
    <source>
        <dbReference type="ARBA" id="ARBA00022750"/>
    </source>
</evidence>
<dbReference type="Proteomes" id="UP000297597">
    <property type="component" value="Unassembled WGS sequence"/>
</dbReference>
<keyword evidence="6" id="KW-1185">Reference proteome</keyword>
<evidence type="ECO:0000256" key="1">
    <source>
        <dbReference type="ARBA" id="ARBA00006814"/>
    </source>
</evidence>
<comment type="caution">
    <text evidence="5">The sequence shown here is derived from an EMBL/GenBank/DDBJ whole genome shotgun (WGS) entry which is preliminary data.</text>
</comment>
<keyword evidence="4 5" id="KW-0378">Hydrolase</keyword>
<dbReference type="Pfam" id="PF01750">
    <property type="entry name" value="HycI"/>
    <property type="match status" value="1"/>
</dbReference>
<keyword evidence="3" id="KW-0064">Aspartyl protease</keyword>
<dbReference type="InterPro" id="IPR004420">
    <property type="entry name" value="Pept_A31_hyd_mat_HycI"/>
</dbReference>
<organism evidence="5 6">
    <name type="scientific">Pelotomaculum propionicicum</name>
    <dbReference type="NCBI Taxonomy" id="258475"/>
    <lineage>
        <taxon>Bacteria</taxon>
        <taxon>Bacillati</taxon>
        <taxon>Bacillota</taxon>
        <taxon>Clostridia</taxon>
        <taxon>Eubacteriales</taxon>
        <taxon>Desulfotomaculaceae</taxon>
        <taxon>Pelotomaculum</taxon>
    </lineage>
</organism>
<dbReference type="SUPFAM" id="SSF53163">
    <property type="entry name" value="HybD-like"/>
    <property type="match status" value="1"/>
</dbReference>
<dbReference type="InterPro" id="IPR000671">
    <property type="entry name" value="Peptidase_A31"/>
</dbReference>
<keyword evidence="2 5" id="KW-0645">Protease</keyword>
<dbReference type="CDD" id="cd06067">
    <property type="entry name" value="H2MP_MemB-H2evol"/>
    <property type="match status" value="1"/>
</dbReference>
<gene>
    <name evidence="5" type="primary">hycI</name>
    <name evidence="5" type="ORF">Pmgp_01406</name>
</gene>
<dbReference type="OrthoDB" id="1723372at2"/>
<dbReference type="AlphaFoldDB" id="A0A4Y7RS55"/>
<dbReference type="GO" id="GO:0016485">
    <property type="term" value="P:protein processing"/>
    <property type="evidence" value="ECO:0007669"/>
    <property type="project" value="TreeGrafter"/>
</dbReference>
<comment type="similarity">
    <text evidence="1">Belongs to the peptidase A31 family.</text>
</comment>
<evidence type="ECO:0000256" key="2">
    <source>
        <dbReference type="ARBA" id="ARBA00022670"/>
    </source>
</evidence>